<proteinExistence type="predicted"/>
<accession>A0A078LN15</accession>
<dbReference type="PATRIC" id="fig|545.12.peg.4788"/>
<feature type="transmembrane region" description="Helical" evidence="1">
    <location>
        <begin position="65"/>
        <end position="89"/>
    </location>
</feature>
<dbReference type="AlphaFoldDB" id="A0A078LN15"/>
<keyword evidence="1" id="KW-0812">Transmembrane</keyword>
<keyword evidence="1" id="KW-1133">Transmembrane helix</keyword>
<organism evidence="2">
    <name type="scientific">Citrobacter koseri</name>
    <name type="common">Citrobacter diversus</name>
    <dbReference type="NCBI Taxonomy" id="545"/>
    <lineage>
        <taxon>Bacteria</taxon>
        <taxon>Pseudomonadati</taxon>
        <taxon>Pseudomonadota</taxon>
        <taxon>Gammaproteobacteria</taxon>
        <taxon>Enterobacterales</taxon>
        <taxon>Enterobacteriaceae</taxon>
        <taxon>Citrobacter</taxon>
    </lineage>
</organism>
<feature type="transmembrane region" description="Helical" evidence="1">
    <location>
        <begin position="36"/>
        <end position="53"/>
    </location>
</feature>
<sequence length="169" mass="19379">MITHYDIKTETQKLKDVLSVEGVNIPPLLQAIKPGGYVFLWVLLWPTFLRFLADKVDIRDAGFDICFSGVMGFILLVAITNGMMLYLAIPKKFRDESKVISFMYDKNKSYILSFLIAFSMVSFAHTLLYEFLLIALFIIFFFIYAIDINRYNLSAIVSVIGLFKKESVS</sequence>
<name>A0A078LN15_CITKO</name>
<evidence type="ECO:0008006" key="3">
    <source>
        <dbReference type="Google" id="ProtNLM"/>
    </source>
</evidence>
<evidence type="ECO:0000313" key="2">
    <source>
        <dbReference type="EMBL" id="CDZ86516.1"/>
    </source>
</evidence>
<protein>
    <recommendedName>
        <fullName evidence="3">Conjugal transfer protein TraS</fullName>
    </recommendedName>
</protein>
<evidence type="ECO:0000256" key="1">
    <source>
        <dbReference type="SAM" id="Phobius"/>
    </source>
</evidence>
<reference evidence="2" key="1">
    <citation type="submission" date="2014-06" db="EMBL/GenBank/DDBJ databases">
        <authorList>
            <person name="Urmite Genomes Urmite Genomes"/>
        </authorList>
    </citation>
    <scope>NUCLEOTIDE SEQUENCE</scope>
</reference>
<dbReference type="EMBL" id="LK931337">
    <property type="protein sequence ID" value="CDZ86516.1"/>
    <property type="molecule type" value="Genomic_DNA"/>
</dbReference>
<gene>
    <name evidence="2" type="ORF">BN1086_04767</name>
</gene>
<dbReference type="NCBIfam" id="NF010304">
    <property type="entry name" value="PRK13741.1"/>
    <property type="match status" value="1"/>
</dbReference>
<keyword evidence="1" id="KW-0472">Membrane</keyword>
<feature type="transmembrane region" description="Helical" evidence="1">
    <location>
        <begin position="109"/>
        <end position="142"/>
    </location>
</feature>